<keyword evidence="4" id="KW-0812">Transmembrane</keyword>
<evidence type="ECO:0000256" key="6">
    <source>
        <dbReference type="ARBA" id="ARBA00022989"/>
    </source>
</evidence>
<sequence>MDTTVDASNTRCFQRLFAQYGMKNNLRQVRFPSFFVQPCFSFALPTGNNEWRNGLGHSFNPLSSSGNISTVIGLTDNNEDYHFDIIFHEMVFDAVKIYEIMPGDTIFISLLQDPVLKFYDAWVKYEDHWAMKEKLKGLSRFEAMSTFLNDTDEYLKDPRKMYLDAQMLKGKGIRKANAKMKHGIEPLIHLVNPQLFVLGFESTEFRQVDNLYQAMIKSTESQFHVMLLDEFFEESLAMLKHKLCWTVRDVVYLAAAIRRPQTVRSYEDVGLSDEIVEKIRHGFSKTSFFW</sequence>
<proteinExistence type="inferred from homology"/>
<evidence type="ECO:0000313" key="10">
    <source>
        <dbReference type="EMBL" id="CAG5099955.1"/>
    </source>
</evidence>
<dbReference type="InterPro" id="IPR027417">
    <property type="entry name" value="P-loop_NTPase"/>
</dbReference>
<keyword evidence="11" id="KW-1185">Reference proteome</keyword>
<dbReference type="PANTHER" id="PTHR14647">
    <property type="entry name" value="GALACTOSE-3-O-SULFOTRANSFERASE"/>
    <property type="match status" value="1"/>
</dbReference>
<reference evidence="10 11" key="1">
    <citation type="submission" date="2021-04" db="EMBL/GenBank/DDBJ databases">
        <authorList>
            <person name="Bliznina A."/>
        </authorList>
    </citation>
    <scope>NUCLEOTIDE SEQUENCE [LARGE SCALE GENOMIC DNA]</scope>
</reference>
<dbReference type="Proteomes" id="UP001158576">
    <property type="component" value="Chromosome XSR"/>
</dbReference>
<dbReference type="InterPro" id="IPR009729">
    <property type="entry name" value="Gal-3-0_sulfotransfrase"/>
</dbReference>
<evidence type="ECO:0000313" key="11">
    <source>
        <dbReference type="Proteomes" id="UP001158576"/>
    </source>
</evidence>
<keyword evidence="7" id="KW-0333">Golgi apparatus</keyword>
<keyword evidence="5" id="KW-0735">Signal-anchor</keyword>
<dbReference type="Pfam" id="PF06990">
    <property type="entry name" value="Gal-3-0_sulfotr"/>
    <property type="match status" value="1"/>
</dbReference>
<keyword evidence="8" id="KW-0472">Membrane</keyword>
<comment type="subcellular location">
    <subcellularLocation>
        <location evidence="1">Golgi apparatus membrane</location>
        <topology evidence="1">Single-pass type II membrane protein</topology>
    </subcellularLocation>
</comment>
<evidence type="ECO:0000256" key="5">
    <source>
        <dbReference type="ARBA" id="ARBA00022968"/>
    </source>
</evidence>
<evidence type="ECO:0000256" key="3">
    <source>
        <dbReference type="ARBA" id="ARBA00022679"/>
    </source>
</evidence>
<organism evidence="10 11">
    <name type="scientific">Oikopleura dioica</name>
    <name type="common">Tunicate</name>
    <dbReference type="NCBI Taxonomy" id="34765"/>
    <lineage>
        <taxon>Eukaryota</taxon>
        <taxon>Metazoa</taxon>
        <taxon>Chordata</taxon>
        <taxon>Tunicata</taxon>
        <taxon>Appendicularia</taxon>
        <taxon>Copelata</taxon>
        <taxon>Oikopleuridae</taxon>
        <taxon>Oikopleura</taxon>
    </lineage>
</organism>
<keyword evidence="3" id="KW-0808">Transferase</keyword>
<gene>
    <name evidence="10" type="ORF">OKIOD_LOCUS8325</name>
</gene>
<dbReference type="PANTHER" id="PTHR14647:SF87">
    <property type="entry name" value="PUTATIVE-RELATED"/>
    <property type="match status" value="1"/>
</dbReference>
<name>A0ABN7SH67_OIKDI</name>
<evidence type="ECO:0000256" key="9">
    <source>
        <dbReference type="ARBA" id="ARBA00023180"/>
    </source>
</evidence>
<keyword evidence="6" id="KW-1133">Transmembrane helix</keyword>
<protein>
    <submittedName>
        <fullName evidence="10">Oidioi.mRNA.OKI2018_I69.XSR.g16767.t1.cds</fullName>
    </submittedName>
</protein>
<accession>A0ABN7SH67</accession>
<dbReference type="Gene3D" id="3.40.50.300">
    <property type="entry name" value="P-loop containing nucleotide triphosphate hydrolases"/>
    <property type="match status" value="1"/>
</dbReference>
<dbReference type="EMBL" id="OU015569">
    <property type="protein sequence ID" value="CAG5099955.1"/>
    <property type="molecule type" value="Genomic_DNA"/>
</dbReference>
<keyword evidence="9" id="KW-0325">Glycoprotein</keyword>
<evidence type="ECO:0000256" key="1">
    <source>
        <dbReference type="ARBA" id="ARBA00004323"/>
    </source>
</evidence>
<evidence type="ECO:0000256" key="2">
    <source>
        <dbReference type="ARBA" id="ARBA00008124"/>
    </source>
</evidence>
<evidence type="ECO:0000256" key="7">
    <source>
        <dbReference type="ARBA" id="ARBA00023034"/>
    </source>
</evidence>
<comment type="similarity">
    <text evidence="2">Belongs to the galactose-3-O-sulfotransferase family.</text>
</comment>
<evidence type="ECO:0000256" key="4">
    <source>
        <dbReference type="ARBA" id="ARBA00022692"/>
    </source>
</evidence>
<evidence type="ECO:0000256" key="8">
    <source>
        <dbReference type="ARBA" id="ARBA00023136"/>
    </source>
</evidence>